<evidence type="ECO:0000313" key="1">
    <source>
        <dbReference type="EMBL" id="KKR87694.1"/>
    </source>
</evidence>
<name>A0A0G0UFM8_9BACT</name>
<comment type="caution">
    <text evidence="1">The sequence shown here is derived from an EMBL/GenBank/DDBJ whole genome shotgun (WGS) entry which is preliminary data.</text>
</comment>
<protein>
    <submittedName>
        <fullName evidence="1">Uncharacterized protein</fullName>
    </submittedName>
</protein>
<dbReference type="AlphaFoldDB" id="A0A0G0UFM8"/>
<gene>
    <name evidence="1" type="ORF">UU34_C0003G0036</name>
</gene>
<dbReference type="EMBL" id="LCAG01000003">
    <property type="protein sequence ID" value="KKR87694.1"/>
    <property type="molecule type" value="Genomic_DNA"/>
</dbReference>
<sequence>MSNQENGIHPPIEDQVRLSTELAKHKAVLPVPHGDYYFDSDGKFRPEIAEKAQQLREGKY</sequence>
<reference evidence="1 2" key="1">
    <citation type="journal article" date="2015" name="Nature">
        <title>rRNA introns, odd ribosomes, and small enigmatic genomes across a large radiation of phyla.</title>
        <authorList>
            <person name="Brown C.T."/>
            <person name="Hug L.A."/>
            <person name="Thomas B.C."/>
            <person name="Sharon I."/>
            <person name="Castelle C.J."/>
            <person name="Singh A."/>
            <person name="Wilkins M.J."/>
            <person name="Williams K.H."/>
            <person name="Banfield J.F."/>
        </authorList>
    </citation>
    <scope>NUCLEOTIDE SEQUENCE [LARGE SCALE GENOMIC DNA]</scope>
</reference>
<accession>A0A0G0UFM8</accession>
<evidence type="ECO:0000313" key="2">
    <source>
        <dbReference type="Proteomes" id="UP000034854"/>
    </source>
</evidence>
<dbReference type="Proteomes" id="UP000034854">
    <property type="component" value="Unassembled WGS sequence"/>
</dbReference>
<proteinExistence type="predicted"/>
<organism evidence="1 2">
    <name type="scientific">Candidatus Curtissbacteria bacterium GW2011_GWA1_41_11</name>
    <dbReference type="NCBI Taxonomy" id="1618409"/>
    <lineage>
        <taxon>Bacteria</taxon>
        <taxon>Candidatus Curtissiibacteriota</taxon>
    </lineage>
</organism>